<gene>
    <name evidence="5" type="ORF">FGIG_06544</name>
</gene>
<dbReference type="PANTHER" id="PTHR23509:SF48">
    <property type="entry name" value="INTRACELLULAR PHOSPHOLIPASE A1"/>
    <property type="match status" value="1"/>
</dbReference>
<feature type="region of interest" description="Disordered" evidence="2">
    <location>
        <begin position="232"/>
        <end position="259"/>
    </location>
</feature>
<proteinExistence type="inferred from homology"/>
<name>A0A504YUM4_FASGI</name>
<evidence type="ECO:0000313" key="5">
    <source>
        <dbReference type="EMBL" id="TPP65023.1"/>
    </source>
</evidence>
<dbReference type="SMART" id="SM01127">
    <property type="entry name" value="DDHD"/>
    <property type="match status" value="1"/>
</dbReference>
<feature type="region of interest" description="Disordered" evidence="2">
    <location>
        <begin position="168"/>
        <end position="207"/>
    </location>
</feature>
<feature type="compositionally biased region" description="Basic and acidic residues" evidence="2">
    <location>
        <begin position="245"/>
        <end position="254"/>
    </location>
</feature>
<comment type="caution">
    <text evidence="5">The sequence shown here is derived from an EMBL/GenBank/DDBJ whole genome shotgun (WGS) entry which is preliminary data.</text>
</comment>
<keyword evidence="3" id="KW-0472">Membrane</keyword>
<organism evidence="5 6">
    <name type="scientific">Fasciola gigantica</name>
    <name type="common">Giant liver fluke</name>
    <dbReference type="NCBI Taxonomy" id="46835"/>
    <lineage>
        <taxon>Eukaryota</taxon>
        <taxon>Metazoa</taxon>
        <taxon>Spiralia</taxon>
        <taxon>Lophotrochozoa</taxon>
        <taxon>Platyhelminthes</taxon>
        <taxon>Trematoda</taxon>
        <taxon>Digenea</taxon>
        <taxon>Plagiorchiida</taxon>
        <taxon>Echinostomata</taxon>
        <taxon>Echinostomatoidea</taxon>
        <taxon>Fasciolidae</taxon>
        <taxon>Fasciola</taxon>
    </lineage>
</organism>
<dbReference type="AlphaFoldDB" id="A0A504YUM4"/>
<accession>A0A504YUM4</accession>
<dbReference type="InterPro" id="IPR058055">
    <property type="entry name" value="PA-PLA1"/>
</dbReference>
<dbReference type="PANTHER" id="PTHR23509">
    <property type="entry name" value="PA-PL1 PHOSPHOLIPASE FAMILY"/>
    <property type="match status" value="1"/>
</dbReference>
<reference evidence="5 6" key="1">
    <citation type="submission" date="2019-04" db="EMBL/GenBank/DDBJ databases">
        <title>Annotation for the trematode Fasciola gigantica.</title>
        <authorList>
            <person name="Choi Y.-J."/>
        </authorList>
    </citation>
    <scope>NUCLEOTIDE SEQUENCE [LARGE SCALE GENOMIC DNA]</scope>
    <source>
        <strain evidence="5">Uganda_cow_1</strain>
    </source>
</reference>
<feature type="domain" description="DDHD" evidence="4">
    <location>
        <begin position="66"/>
        <end position="347"/>
    </location>
</feature>
<keyword evidence="3" id="KW-1133">Transmembrane helix</keyword>
<sequence>MDEMRTVTAESSYFTNNSLLFRNNKIVLLLPGSVIISSVYTMQLNDLLSFRIKSNIEILISLFCSCAIKLVNLFCLGSPLPVFLALRGIRPGSYTNQDTILPRRLCPRIFNIYHPADPVAYRLEPLILKHYSSIQPALIHRADAINKPDYDHIDLVASSGKEVKRHRLSDCYRTETDDASSKIPVSPRKNDQGEPPQKQMNRQRSPSIHRASFASRFFGFFRGSSEIVHLAPAARDETPEANGESEPREEHSSTFEDNVTPSFQLLSDDISDELDYSNPVENHTGSQNGQLLSDSEFTATSLQLDHRIDFQLRASRYENMYISFLTSHTSYWTNADVGMLIMTQLFGAIRPPK</sequence>
<keyword evidence="3" id="KW-0812">Transmembrane</keyword>
<keyword evidence="6" id="KW-1185">Reference proteome</keyword>
<dbReference type="Proteomes" id="UP000316759">
    <property type="component" value="Unassembled WGS sequence"/>
</dbReference>
<dbReference type="InterPro" id="IPR004177">
    <property type="entry name" value="DDHD_dom"/>
</dbReference>
<protein>
    <submittedName>
        <fullName evidence="5">Phospholipase DDHD1</fullName>
    </submittedName>
</protein>
<dbReference type="GO" id="GO:0005737">
    <property type="term" value="C:cytoplasm"/>
    <property type="evidence" value="ECO:0007669"/>
    <property type="project" value="TreeGrafter"/>
</dbReference>
<dbReference type="OrthoDB" id="6273062at2759"/>
<dbReference type="STRING" id="46835.A0A504YUM4"/>
<dbReference type="GO" id="GO:0046872">
    <property type="term" value="F:metal ion binding"/>
    <property type="evidence" value="ECO:0007669"/>
    <property type="project" value="InterPro"/>
</dbReference>
<comment type="similarity">
    <text evidence="1">Belongs to the PA-PLA1 family.</text>
</comment>
<evidence type="ECO:0000256" key="2">
    <source>
        <dbReference type="SAM" id="MobiDB-lite"/>
    </source>
</evidence>
<dbReference type="EMBL" id="SUNJ01003742">
    <property type="protein sequence ID" value="TPP65023.1"/>
    <property type="molecule type" value="Genomic_DNA"/>
</dbReference>
<dbReference type="PROSITE" id="PS51043">
    <property type="entry name" value="DDHD"/>
    <property type="match status" value="1"/>
</dbReference>
<evidence type="ECO:0000256" key="3">
    <source>
        <dbReference type="SAM" id="Phobius"/>
    </source>
</evidence>
<evidence type="ECO:0000313" key="6">
    <source>
        <dbReference type="Proteomes" id="UP000316759"/>
    </source>
</evidence>
<dbReference type="Pfam" id="PF02862">
    <property type="entry name" value="DDHD"/>
    <property type="match status" value="1"/>
</dbReference>
<evidence type="ECO:0000259" key="4">
    <source>
        <dbReference type="PROSITE" id="PS51043"/>
    </source>
</evidence>
<feature type="transmembrane region" description="Helical" evidence="3">
    <location>
        <begin position="26"/>
        <end position="44"/>
    </location>
</feature>
<dbReference type="GO" id="GO:0004620">
    <property type="term" value="F:phospholipase activity"/>
    <property type="evidence" value="ECO:0007669"/>
    <property type="project" value="TreeGrafter"/>
</dbReference>
<feature type="compositionally biased region" description="Basic and acidic residues" evidence="2">
    <location>
        <begin position="168"/>
        <end position="180"/>
    </location>
</feature>
<evidence type="ECO:0000256" key="1">
    <source>
        <dbReference type="ARBA" id="ARBA00038464"/>
    </source>
</evidence>